<dbReference type="HOGENOM" id="CLU_3287263_0_0_9"/>
<organism evidence="1">
    <name type="scientific">Clostridium botulinum B str. Osaka05</name>
    <dbReference type="NCBI Taxonomy" id="1407017"/>
    <lineage>
        <taxon>Bacteria</taxon>
        <taxon>Bacillati</taxon>
        <taxon>Bacillota</taxon>
        <taxon>Clostridia</taxon>
        <taxon>Eubacteriales</taxon>
        <taxon>Clostridiaceae</taxon>
        <taxon>Clostridium</taxon>
    </lineage>
</organism>
<sequence length="40" mass="4773">MQFKTIDIEKIGLNEWLNRYGAVMKSKNCIEKLDELKMQI</sequence>
<dbReference type="RefSeq" id="WP_278247356.1">
    <property type="nucleotide sequence ID" value="NZ_DF384213.1"/>
</dbReference>
<accession>A0A0S6U1I2</accession>
<proteinExistence type="predicted"/>
<gene>
    <name evidence="1" type="ORF">CBO05C_0644</name>
</gene>
<evidence type="ECO:0000313" key="1">
    <source>
        <dbReference type="EMBL" id="GAE00954.1"/>
    </source>
</evidence>
<dbReference type="AlphaFoldDB" id="A0A0S6U1I2"/>
<protein>
    <submittedName>
        <fullName evidence="1">Uncharacterized protein</fullName>
    </submittedName>
</protein>
<name>A0A0S6U1I2_CLOBO</name>
<dbReference type="EMBL" id="DF384213">
    <property type="protein sequence ID" value="GAE00954.1"/>
    <property type="molecule type" value="Genomic_DNA"/>
</dbReference>
<reference evidence="1" key="1">
    <citation type="submission" date="2013-10" db="EMBL/GenBank/DDBJ databases">
        <title>Draft genome sequence of Clostridium botulinum type B strain Osaka05.</title>
        <authorList>
            <person name="Sakaguchi Y."/>
            <person name="Hosomi K."/>
            <person name="Uchiyama J."/>
            <person name="Ogura Y."/>
            <person name="Sakaguchi M."/>
            <person name="Kohda T."/>
            <person name="Mukamoto M."/>
            <person name="Misawa N."/>
            <person name="Matsuzaki S."/>
            <person name="Hayashi T."/>
            <person name="Kozaki S."/>
        </authorList>
    </citation>
    <scope>NUCLEOTIDE SEQUENCE</scope>
    <source>
        <strain evidence="1">Osaka05</strain>
    </source>
</reference>
<dbReference type="Proteomes" id="UP000054164">
    <property type="component" value="Unassembled WGS sequence"/>
</dbReference>